<accession>A0A7W8KG42</accession>
<dbReference type="EMBL" id="JACHFK010000007">
    <property type="protein sequence ID" value="MBB5377577.1"/>
    <property type="molecule type" value="Genomic_DNA"/>
</dbReference>
<dbReference type="Proteomes" id="UP000539473">
    <property type="component" value="Unassembled WGS sequence"/>
</dbReference>
<organism evidence="2 3">
    <name type="scientific">Deinococcus metalli</name>
    <dbReference type="NCBI Taxonomy" id="1141878"/>
    <lineage>
        <taxon>Bacteria</taxon>
        <taxon>Thermotogati</taxon>
        <taxon>Deinococcota</taxon>
        <taxon>Deinococci</taxon>
        <taxon>Deinococcales</taxon>
        <taxon>Deinococcaceae</taxon>
        <taxon>Deinococcus</taxon>
    </lineage>
</organism>
<dbReference type="AlphaFoldDB" id="A0A7W8KG42"/>
<sequence length="52" mass="5212">MKTTPTAVLALTAASILSTATAAPKISAQSIIVNPTTPDLSVSVRVDKDTSG</sequence>
<name>A0A7W8KG42_9DEIO</name>
<evidence type="ECO:0000256" key="1">
    <source>
        <dbReference type="SAM" id="SignalP"/>
    </source>
</evidence>
<reference evidence="2 3" key="1">
    <citation type="submission" date="2020-08" db="EMBL/GenBank/DDBJ databases">
        <title>Genomic Encyclopedia of Type Strains, Phase IV (KMG-IV): sequencing the most valuable type-strain genomes for metagenomic binning, comparative biology and taxonomic classification.</title>
        <authorList>
            <person name="Goeker M."/>
        </authorList>
    </citation>
    <scope>NUCLEOTIDE SEQUENCE [LARGE SCALE GENOMIC DNA]</scope>
    <source>
        <strain evidence="2 3">DSM 27521</strain>
    </source>
</reference>
<protein>
    <submittedName>
        <fullName evidence="2">Uncharacterized protein</fullName>
    </submittedName>
</protein>
<evidence type="ECO:0000313" key="2">
    <source>
        <dbReference type="EMBL" id="MBB5377577.1"/>
    </source>
</evidence>
<keyword evidence="1" id="KW-0732">Signal</keyword>
<evidence type="ECO:0000313" key="3">
    <source>
        <dbReference type="Proteomes" id="UP000539473"/>
    </source>
</evidence>
<feature type="non-terminal residue" evidence="2">
    <location>
        <position position="52"/>
    </location>
</feature>
<gene>
    <name evidence="2" type="ORF">HNQ07_003069</name>
</gene>
<feature type="chain" id="PRO_5030711359" evidence="1">
    <location>
        <begin position="23"/>
        <end position="52"/>
    </location>
</feature>
<proteinExistence type="predicted"/>
<comment type="caution">
    <text evidence="2">The sequence shown here is derived from an EMBL/GenBank/DDBJ whole genome shotgun (WGS) entry which is preliminary data.</text>
</comment>
<feature type="signal peptide" evidence="1">
    <location>
        <begin position="1"/>
        <end position="22"/>
    </location>
</feature>